<dbReference type="Gene3D" id="3.40.50.150">
    <property type="entry name" value="Vaccinia Virus protein VP39"/>
    <property type="match status" value="1"/>
</dbReference>
<dbReference type="InterPro" id="IPR050508">
    <property type="entry name" value="Methyltransf_Superfamily"/>
</dbReference>
<reference evidence="2 3" key="1">
    <citation type="submission" date="2020-04" db="EMBL/GenBank/DDBJ databases">
        <title>Perkinsus chesapeaki whole genome sequence.</title>
        <authorList>
            <person name="Bogema D.R."/>
        </authorList>
    </citation>
    <scope>NUCLEOTIDE SEQUENCE [LARGE SCALE GENOMIC DNA]</scope>
    <source>
        <strain evidence="2">ATCC PRA-425</strain>
    </source>
</reference>
<dbReference type="InterPro" id="IPR036322">
    <property type="entry name" value="WD40_repeat_dom_sf"/>
</dbReference>
<dbReference type="InterPro" id="IPR015943">
    <property type="entry name" value="WD40/YVTN_repeat-like_dom_sf"/>
</dbReference>
<sequence>MSNAKVFASTLGTVSVLVGGMYLGNYGFAGREKRYKDEDLPTEKRRRKIFDEVAASWDYKVRLDEYLMGLTRWRRQLLANAEGDVLEVAVGTGRNFQFYNAKQVKSVTAIDFSRRMLETAEKKRHLLDPIPLRLKSGNCASMKEFPDKSFDTVVDTFGICSFEDPSETLLEIKRVCRGKVLLLEHGQSTYPLFRKYLHNTLIKHVEKFGCYNNREILRLVKQSGMKILQVQRKHFGATYYIVCEAHPEVEDECDIKDEANTSFTPRSTTGTKSSAFARAASAMSNIITSLACVERAPYNHEKLVVGSGDGVVYFTEGHICLRSTRLEAAGDPARSAVVYLKVLRKRVVALQENGWCTILGDQHQSKSHRVAPVGERLIGACFQRHFIALQTAENPLAGVLDTHCDLLKQDASSLKRLTASAPTAPCTCVAASANYIIVGCSDGGKLYIYRKQHGPVRATVSLAIRISPEDLLRGANGVNATLSATCVDVINTEAGSNDKGLRVAVGYSNGFLVIFDISAEATLMTLKDITIQYSRGISRASPITACHLSSLGSHCAAGCHDGLAYLLTFKNALLPNEEANETDSLVARKDVFHGHMSPIDTVMFVETGIRCSTEGDSSSGNIPDVHKYIAYGVWQVFVSVSSRPYTATSTISTSGAGGLGDKQVRASPGGRFLCYSDRTTGVLEVVDATNVERIASRKSYGSAVPIGVSWVDNCTIVAVALDGTVSIWSIPGLTPSEQKKKPEITEAELRAMLDQRDDYVEAESDSVCGSGDKENHEPTHEMMPIRYDASDEAESFPIGSGEATPGGLDKGTASSADDYGVLTWESPQRSMQRKSVLEAERTRQVTIAGKIGENQPGPTTFPWKEEGFVAGTPSYKFNPSGTSTDATSSDVSKLIGDSKLSDPFKRNATASSIPVKPSRGSFIKIETSLQGDAYVIDVRGPKAADQHISKVTADLGAQILHIESPIDSNSVRVPIGFDLSTRLKIDMRRFERFGSIRIMVPRRRAGTVCGYGEKLLLDTTKVAA</sequence>
<evidence type="ECO:0000313" key="3">
    <source>
        <dbReference type="Proteomes" id="UP000591131"/>
    </source>
</evidence>
<dbReference type="EMBL" id="JAAPAO010000164">
    <property type="protein sequence ID" value="KAF4669771.1"/>
    <property type="molecule type" value="Genomic_DNA"/>
</dbReference>
<dbReference type="Proteomes" id="UP000591131">
    <property type="component" value="Unassembled WGS sequence"/>
</dbReference>
<protein>
    <recommendedName>
        <fullName evidence="1">Methyltransferase type 11 domain-containing protein</fullName>
    </recommendedName>
</protein>
<evidence type="ECO:0000313" key="2">
    <source>
        <dbReference type="EMBL" id="KAF4669771.1"/>
    </source>
</evidence>
<dbReference type="InterPro" id="IPR013216">
    <property type="entry name" value="Methyltransf_11"/>
</dbReference>
<dbReference type="InterPro" id="IPR029063">
    <property type="entry name" value="SAM-dependent_MTases_sf"/>
</dbReference>
<dbReference type="PANTHER" id="PTHR42912:SF80">
    <property type="entry name" value="METHYLTRANSFERASE DOMAIN-CONTAINING PROTEIN"/>
    <property type="match status" value="1"/>
</dbReference>
<dbReference type="SUPFAM" id="SSF50978">
    <property type="entry name" value="WD40 repeat-like"/>
    <property type="match status" value="1"/>
</dbReference>
<comment type="caution">
    <text evidence="2">The sequence shown here is derived from an EMBL/GenBank/DDBJ whole genome shotgun (WGS) entry which is preliminary data.</text>
</comment>
<dbReference type="SUPFAM" id="SSF53335">
    <property type="entry name" value="S-adenosyl-L-methionine-dependent methyltransferases"/>
    <property type="match status" value="1"/>
</dbReference>
<dbReference type="AlphaFoldDB" id="A0A7J6MFJ7"/>
<dbReference type="PANTHER" id="PTHR42912">
    <property type="entry name" value="METHYLTRANSFERASE"/>
    <property type="match status" value="1"/>
</dbReference>
<dbReference type="Gene3D" id="2.130.10.10">
    <property type="entry name" value="YVTN repeat-like/Quinoprotein amine dehydrogenase"/>
    <property type="match status" value="1"/>
</dbReference>
<proteinExistence type="predicted"/>
<gene>
    <name evidence="2" type="ORF">FOL47_002358</name>
</gene>
<organism evidence="2 3">
    <name type="scientific">Perkinsus chesapeaki</name>
    <name type="common">Clam parasite</name>
    <name type="synonym">Perkinsus andrewsi</name>
    <dbReference type="NCBI Taxonomy" id="330153"/>
    <lineage>
        <taxon>Eukaryota</taxon>
        <taxon>Sar</taxon>
        <taxon>Alveolata</taxon>
        <taxon>Perkinsozoa</taxon>
        <taxon>Perkinsea</taxon>
        <taxon>Perkinsida</taxon>
        <taxon>Perkinsidae</taxon>
        <taxon>Perkinsus</taxon>
    </lineage>
</organism>
<keyword evidence="3" id="KW-1185">Reference proteome</keyword>
<accession>A0A7J6MFJ7</accession>
<feature type="domain" description="Methyltransferase type 11" evidence="1">
    <location>
        <begin position="86"/>
        <end position="178"/>
    </location>
</feature>
<dbReference type="SMART" id="SM00320">
    <property type="entry name" value="WD40"/>
    <property type="match status" value="4"/>
</dbReference>
<dbReference type="InterPro" id="IPR001680">
    <property type="entry name" value="WD40_rpt"/>
</dbReference>
<dbReference type="CDD" id="cd02440">
    <property type="entry name" value="AdoMet_MTases"/>
    <property type="match status" value="1"/>
</dbReference>
<evidence type="ECO:0000259" key="1">
    <source>
        <dbReference type="Pfam" id="PF08241"/>
    </source>
</evidence>
<dbReference type="OrthoDB" id="416496at2759"/>
<dbReference type="GO" id="GO:0008757">
    <property type="term" value="F:S-adenosylmethionine-dependent methyltransferase activity"/>
    <property type="evidence" value="ECO:0007669"/>
    <property type="project" value="InterPro"/>
</dbReference>
<name>A0A7J6MFJ7_PERCH</name>
<dbReference type="Pfam" id="PF08241">
    <property type="entry name" value="Methyltransf_11"/>
    <property type="match status" value="1"/>
</dbReference>